<name>A0A6J4VIM7_9BACT</name>
<feature type="compositionally biased region" description="Basic and acidic residues" evidence="1">
    <location>
        <begin position="1"/>
        <end position="12"/>
    </location>
</feature>
<dbReference type="EMBL" id="CADCWK010000363">
    <property type="protein sequence ID" value="CAA9574842.1"/>
    <property type="molecule type" value="Genomic_DNA"/>
</dbReference>
<gene>
    <name evidence="2" type="ORF">AVDCRST_MAG33-2937</name>
</gene>
<feature type="non-terminal residue" evidence="2">
    <location>
        <position position="1"/>
    </location>
</feature>
<protein>
    <submittedName>
        <fullName evidence="2">Uncharacterized protein</fullName>
    </submittedName>
</protein>
<proteinExistence type="predicted"/>
<organism evidence="2">
    <name type="scientific">uncultured Thermomicrobiales bacterium</name>
    <dbReference type="NCBI Taxonomy" id="1645740"/>
    <lineage>
        <taxon>Bacteria</taxon>
        <taxon>Pseudomonadati</taxon>
        <taxon>Thermomicrobiota</taxon>
        <taxon>Thermomicrobia</taxon>
        <taxon>Thermomicrobiales</taxon>
        <taxon>environmental samples</taxon>
    </lineage>
</organism>
<evidence type="ECO:0000313" key="2">
    <source>
        <dbReference type="EMBL" id="CAA9574842.1"/>
    </source>
</evidence>
<feature type="compositionally biased region" description="Basic residues" evidence="1">
    <location>
        <begin position="28"/>
        <end position="40"/>
    </location>
</feature>
<accession>A0A6J4VIM7</accession>
<feature type="non-terminal residue" evidence="2">
    <location>
        <position position="40"/>
    </location>
</feature>
<evidence type="ECO:0000256" key="1">
    <source>
        <dbReference type="SAM" id="MobiDB-lite"/>
    </source>
</evidence>
<feature type="region of interest" description="Disordered" evidence="1">
    <location>
        <begin position="1"/>
        <end position="40"/>
    </location>
</feature>
<sequence length="40" mass="4331">GRAIDRPSETSPDRGPPARSARGSLCAHGHRRWGGRHGRV</sequence>
<dbReference type="AlphaFoldDB" id="A0A6J4VIM7"/>
<reference evidence="2" key="1">
    <citation type="submission" date="2020-02" db="EMBL/GenBank/DDBJ databases">
        <authorList>
            <person name="Meier V. D."/>
        </authorList>
    </citation>
    <scope>NUCLEOTIDE SEQUENCE</scope>
    <source>
        <strain evidence="2">AVDCRST_MAG33</strain>
    </source>
</reference>